<gene>
    <name evidence="1" type="ORF">SDC9_07271</name>
</gene>
<evidence type="ECO:0000313" key="1">
    <source>
        <dbReference type="EMBL" id="MPL61685.1"/>
    </source>
</evidence>
<accession>A0A644T444</accession>
<proteinExistence type="predicted"/>
<dbReference type="AlphaFoldDB" id="A0A644T444"/>
<dbReference type="EMBL" id="VSSQ01000015">
    <property type="protein sequence ID" value="MPL61685.1"/>
    <property type="molecule type" value="Genomic_DNA"/>
</dbReference>
<reference evidence="1" key="1">
    <citation type="submission" date="2019-08" db="EMBL/GenBank/DDBJ databases">
        <authorList>
            <person name="Kucharzyk K."/>
            <person name="Murdoch R.W."/>
            <person name="Higgins S."/>
            <person name="Loffler F."/>
        </authorList>
    </citation>
    <scope>NUCLEOTIDE SEQUENCE</scope>
</reference>
<name>A0A644T444_9ZZZZ</name>
<organism evidence="1">
    <name type="scientific">bioreactor metagenome</name>
    <dbReference type="NCBI Taxonomy" id="1076179"/>
    <lineage>
        <taxon>unclassified sequences</taxon>
        <taxon>metagenomes</taxon>
        <taxon>ecological metagenomes</taxon>
    </lineage>
</organism>
<comment type="caution">
    <text evidence="1">The sequence shown here is derived from an EMBL/GenBank/DDBJ whole genome shotgun (WGS) entry which is preliminary data.</text>
</comment>
<protein>
    <submittedName>
        <fullName evidence="1">Uncharacterized protein</fullName>
    </submittedName>
</protein>
<sequence>MNNVNNILLKLIKQYQYSLRKAAFPCIYNVDKPKAHPYNKNDLMNQTSALSIRFQIYGKGSKFAFLFYSHLIKS</sequence>